<dbReference type="OrthoDB" id="378087at2157"/>
<accession>A0A060HLJ0</accession>
<dbReference type="EMBL" id="CP007536">
    <property type="protein sequence ID" value="AIC14426.1"/>
    <property type="molecule type" value="Genomic_DNA"/>
</dbReference>
<feature type="transmembrane region" description="Helical" evidence="1">
    <location>
        <begin position="5"/>
        <end position="25"/>
    </location>
</feature>
<evidence type="ECO:0000256" key="1">
    <source>
        <dbReference type="SAM" id="Phobius"/>
    </source>
</evidence>
<name>A0A060HLJ0_9ARCH</name>
<protein>
    <submittedName>
        <fullName evidence="2">Uncharacterized protein</fullName>
    </submittedName>
</protein>
<gene>
    <name evidence="2" type="ORF">NVIE_002400</name>
</gene>
<dbReference type="HOGENOM" id="CLU_2490576_0_0_2"/>
<keyword evidence="3" id="KW-1185">Reference proteome</keyword>
<reference evidence="2 3" key="1">
    <citation type="journal article" date="2014" name="Int. J. Syst. Evol. Microbiol.">
        <title>Nitrososphaera viennensis gen. nov., sp. nov., an aerobic and mesophilic, ammonia-oxidizing archaeon from soil and a member of the archaeal phylum Thaumarchaeota.</title>
        <authorList>
            <person name="Stieglmeier M."/>
            <person name="Klingl A."/>
            <person name="Alves R.J."/>
            <person name="Rittmann S.K."/>
            <person name="Melcher M."/>
            <person name="Leisch N."/>
            <person name="Schleper C."/>
        </authorList>
    </citation>
    <scope>NUCLEOTIDE SEQUENCE [LARGE SCALE GENOMIC DNA]</scope>
    <source>
        <strain evidence="2">EN76</strain>
    </source>
</reference>
<evidence type="ECO:0000313" key="2">
    <source>
        <dbReference type="EMBL" id="AIC14426.1"/>
    </source>
</evidence>
<dbReference type="STRING" id="926571.NVIE_002400"/>
<feature type="transmembrane region" description="Helical" evidence="1">
    <location>
        <begin position="61"/>
        <end position="79"/>
    </location>
</feature>
<evidence type="ECO:0000313" key="3">
    <source>
        <dbReference type="Proteomes" id="UP000027093"/>
    </source>
</evidence>
<dbReference type="AlphaFoldDB" id="A0A060HLJ0"/>
<keyword evidence="1" id="KW-1133">Transmembrane helix</keyword>
<sequence length="86" mass="9221">MQAKYLITGIALVAVGGGLALFLNFQGYSCLSQLAGVDRSTYPPAALDELERNCFIITNSYVYSLFAAVAGAIVLAVGYKKRRDNP</sequence>
<proteinExistence type="predicted"/>
<dbReference type="RefSeq" id="WP_075053649.1">
    <property type="nucleotide sequence ID" value="NZ_CP007536.1"/>
</dbReference>
<keyword evidence="1" id="KW-0472">Membrane</keyword>
<dbReference type="Proteomes" id="UP000027093">
    <property type="component" value="Chromosome"/>
</dbReference>
<keyword evidence="1" id="KW-0812">Transmembrane</keyword>
<organism evidence="2 3">
    <name type="scientific">Nitrososphaera viennensis EN76</name>
    <dbReference type="NCBI Taxonomy" id="926571"/>
    <lineage>
        <taxon>Archaea</taxon>
        <taxon>Nitrososphaerota</taxon>
        <taxon>Nitrososphaeria</taxon>
        <taxon>Nitrososphaerales</taxon>
        <taxon>Nitrososphaeraceae</taxon>
        <taxon>Nitrososphaera</taxon>
    </lineage>
</organism>
<dbReference type="KEGG" id="nvn:NVIE_002400"/>
<dbReference type="GeneID" id="74945500"/>